<dbReference type="RefSeq" id="WP_268600857.1">
    <property type="nucleotide sequence ID" value="NZ_JAKOBS010000035.1"/>
</dbReference>
<evidence type="ECO:0000313" key="2">
    <source>
        <dbReference type="Proteomes" id="UP001527181"/>
    </source>
</evidence>
<organism evidence="1 2">
    <name type="scientific">Paenibacillus alvei</name>
    <name type="common">Bacillus alvei</name>
    <dbReference type="NCBI Taxonomy" id="44250"/>
    <lineage>
        <taxon>Bacteria</taxon>
        <taxon>Bacillati</taxon>
        <taxon>Bacillota</taxon>
        <taxon>Bacilli</taxon>
        <taxon>Bacillales</taxon>
        <taxon>Paenibacillaceae</taxon>
        <taxon>Paenibacillus</taxon>
    </lineage>
</organism>
<protein>
    <submittedName>
        <fullName evidence="1">Phage tail protein I</fullName>
    </submittedName>
</protein>
<gene>
    <name evidence="1" type="ORF">M5X12_30975</name>
</gene>
<dbReference type="NCBIfam" id="TIGR01634">
    <property type="entry name" value="tail_P2_I"/>
    <property type="match status" value="1"/>
</dbReference>
<dbReference type="InterPro" id="IPR006521">
    <property type="entry name" value="Tail_protein_I"/>
</dbReference>
<accession>A0ABT4H8J2</accession>
<dbReference type="Pfam" id="PF09684">
    <property type="entry name" value="Tail_P2_I"/>
    <property type="match status" value="1"/>
</dbReference>
<proteinExistence type="predicted"/>
<dbReference type="Proteomes" id="UP001527181">
    <property type="component" value="Unassembled WGS sequence"/>
</dbReference>
<dbReference type="EMBL" id="JAMDNP010000135">
    <property type="protein sequence ID" value="MCY9764922.1"/>
    <property type="molecule type" value="Genomic_DNA"/>
</dbReference>
<comment type="caution">
    <text evidence="1">The sequence shown here is derived from an EMBL/GenBank/DDBJ whole genome shotgun (WGS) entry which is preliminary data.</text>
</comment>
<reference evidence="1 2" key="1">
    <citation type="submission" date="2022-05" db="EMBL/GenBank/DDBJ databases">
        <title>Genome Sequencing of Bee-Associated Microbes.</title>
        <authorList>
            <person name="Dunlap C."/>
        </authorList>
    </citation>
    <scope>NUCLEOTIDE SEQUENCE [LARGE SCALE GENOMIC DNA]</scope>
    <source>
        <strain evidence="1 2">NRRL B-04010</strain>
    </source>
</reference>
<name>A0ABT4H8J2_PAEAL</name>
<keyword evidence="2" id="KW-1185">Reference proteome</keyword>
<sequence length="187" mass="21352">MIEIRDVSLLDLLPPNLLEDENVTACARAIDQQLQIMTQRAIKLPVMSRMDDLTDEEADRLAWEFSVGFYDAGLPIEQKRELVRNAIRWHRTKGTPAAVEELIAALFGDGKVEEWWEYGGSPGYFRVITNNEAVTNERAQEFLQAVNSVKRLTAMLEKVVLTQTERMQLYFGGALHIGEKMTIRQVK</sequence>
<evidence type="ECO:0000313" key="1">
    <source>
        <dbReference type="EMBL" id="MCY9764922.1"/>
    </source>
</evidence>